<keyword evidence="1" id="KW-0732">Signal</keyword>
<dbReference type="EMBL" id="JBAMIC010000004">
    <property type="protein sequence ID" value="KAK7106930.1"/>
    <property type="molecule type" value="Genomic_DNA"/>
</dbReference>
<dbReference type="InterPro" id="IPR036438">
    <property type="entry name" value="Insulin-like_sf"/>
</dbReference>
<evidence type="ECO:0008006" key="4">
    <source>
        <dbReference type="Google" id="ProtNLM"/>
    </source>
</evidence>
<evidence type="ECO:0000313" key="2">
    <source>
        <dbReference type="EMBL" id="KAK7106930.1"/>
    </source>
</evidence>
<feature type="chain" id="PRO_5042868103" description="Insulin-like domain-containing protein" evidence="1">
    <location>
        <begin position="38"/>
        <end position="199"/>
    </location>
</feature>
<dbReference type="SUPFAM" id="SSF56994">
    <property type="entry name" value="Insulin-like"/>
    <property type="match status" value="1"/>
</dbReference>
<accession>A0AAN9BP11</accession>
<proteinExistence type="predicted"/>
<dbReference type="Gene3D" id="1.10.100.10">
    <property type="entry name" value="Insulin-like"/>
    <property type="match status" value="1"/>
</dbReference>
<dbReference type="Proteomes" id="UP001374579">
    <property type="component" value="Unassembled WGS sequence"/>
</dbReference>
<gene>
    <name evidence="2" type="ORF">V1264_014950</name>
</gene>
<feature type="signal peptide" evidence="1">
    <location>
        <begin position="1"/>
        <end position="37"/>
    </location>
</feature>
<comment type="caution">
    <text evidence="2">The sequence shown here is derived from an EMBL/GenBank/DDBJ whole genome shotgun (WGS) entry which is preliminary data.</text>
</comment>
<evidence type="ECO:0000256" key="1">
    <source>
        <dbReference type="SAM" id="SignalP"/>
    </source>
</evidence>
<keyword evidence="3" id="KW-1185">Reference proteome</keyword>
<protein>
    <recommendedName>
        <fullName evidence="4">Insulin-like domain-containing protein</fullName>
    </recommendedName>
</protein>
<organism evidence="2 3">
    <name type="scientific">Littorina saxatilis</name>
    <dbReference type="NCBI Taxonomy" id="31220"/>
    <lineage>
        <taxon>Eukaryota</taxon>
        <taxon>Metazoa</taxon>
        <taxon>Spiralia</taxon>
        <taxon>Lophotrochozoa</taxon>
        <taxon>Mollusca</taxon>
        <taxon>Gastropoda</taxon>
        <taxon>Caenogastropoda</taxon>
        <taxon>Littorinimorpha</taxon>
        <taxon>Littorinoidea</taxon>
        <taxon>Littorinidae</taxon>
        <taxon>Littorina</taxon>
    </lineage>
</organism>
<dbReference type="CDD" id="cd00101">
    <property type="entry name" value="IlGF_like"/>
    <property type="match status" value="1"/>
</dbReference>
<name>A0AAN9BP11_9CAEN</name>
<evidence type="ECO:0000313" key="3">
    <source>
        <dbReference type="Proteomes" id="UP001374579"/>
    </source>
</evidence>
<sequence length="199" mass="22594">MCKHEPVTWRIAATSSACLALFLAVLMVSFHPHATQATGLTEGEVLNAFAERFQQSSGEEIYDLWHGDCHRRCRNQLRGHVSLACRFDPYKLTKRSLTKRSLTKRSLTSLTKRDVNSTIQHINKSSQPSHTSSLFLTKTTAATFFAGTPKGKSPTAHRRKKRGIMQECCYSKSCSWEEYAEFCHTHNRRPAVRDSLCFP</sequence>
<dbReference type="AlphaFoldDB" id="A0AAN9BP11"/>
<reference evidence="2 3" key="1">
    <citation type="submission" date="2024-02" db="EMBL/GenBank/DDBJ databases">
        <title>Chromosome-scale genome assembly of the rough periwinkle Littorina saxatilis.</title>
        <authorList>
            <person name="De Jode A."/>
            <person name="Faria R."/>
            <person name="Formenti G."/>
            <person name="Sims Y."/>
            <person name="Smith T.P."/>
            <person name="Tracey A."/>
            <person name="Wood J.M.D."/>
            <person name="Zagrodzka Z.B."/>
            <person name="Johannesson K."/>
            <person name="Butlin R.K."/>
            <person name="Leder E.H."/>
        </authorList>
    </citation>
    <scope>NUCLEOTIDE SEQUENCE [LARGE SCALE GENOMIC DNA]</scope>
    <source>
        <strain evidence="2">Snail1</strain>
        <tissue evidence="2">Muscle</tissue>
    </source>
</reference>